<keyword evidence="14" id="KW-0255">Endonuclease</keyword>
<dbReference type="PANTHER" id="PTHR10359:SF18">
    <property type="entry name" value="ENDONUCLEASE III"/>
    <property type="match status" value="1"/>
</dbReference>
<dbReference type="Pfam" id="PF00633">
    <property type="entry name" value="HHH"/>
    <property type="match status" value="1"/>
</dbReference>
<dbReference type="SMART" id="SM00478">
    <property type="entry name" value="ENDO3c"/>
    <property type="match status" value="1"/>
</dbReference>
<evidence type="ECO:0000313" key="14">
    <source>
        <dbReference type="EMBL" id="CAD83438.1"/>
    </source>
</evidence>
<evidence type="ECO:0000256" key="9">
    <source>
        <dbReference type="ARBA" id="ARBA00023204"/>
    </source>
</evidence>
<dbReference type="InterPro" id="IPR003265">
    <property type="entry name" value="HhH-GPD_domain"/>
</dbReference>
<accession>Q7VR51</accession>
<dbReference type="Gene3D" id="1.10.340.30">
    <property type="entry name" value="Hypothetical protein, domain 2"/>
    <property type="match status" value="1"/>
</dbReference>
<gene>
    <name evidence="12 14" type="primary">nth</name>
    <name evidence="14" type="ordered locus">Bfl372</name>
</gene>
<feature type="binding site" evidence="12">
    <location>
        <position position="189"/>
    </location>
    <ligand>
        <name>[4Fe-4S] cluster</name>
        <dbReference type="ChEBI" id="CHEBI:49883"/>
    </ligand>
</feature>
<keyword evidence="14" id="KW-0540">Nuclease</keyword>
<dbReference type="InterPro" id="IPR023170">
    <property type="entry name" value="HhH_base_excis_C"/>
</dbReference>
<feature type="binding site" evidence="12">
    <location>
        <position position="199"/>
    </location>
    <ligand>
        <name>[4Fe-4S] cluster</name>
        <dbReference type="ChEBI" id="CHEBI:49883"/>
    </ligand>
</feature>
<keyword evidence="2 12" id="KW-0004">4Fe-4S</keyword>
<proteinExistence type="inferred from homology"/>
<evidence type="ECO:0000256" key="7">
    <source>
        <dbReference type="ARBA" id="ARBA00023014"/>
    </source>
</evidence>
<dbReference type="HOGENOM" id="CLU_012862_3_0_6"/>
<dbReference type="eggNOG" id="COG0177">
    <property type="taxonomic scope" value="Bacteria"/>
</dbReference>
<evidence type="ECO:0000256" key="11">
    <source>
        <dbReference type="ARBA" id="ARBA00023295"/>
    </source>
</evidence>
<comment type="similarity">
    <text evidence="1 12">Belongs to the Nth/MutY family.</text>
</comment>
<dbReference type="NCBIfam" id="TIGR01083">
    <property type="entry name" value="nth"/>
    <property type="match status" value="1"/>
</dbReference>
<evidence type="ECO:0000313" key="15">
    <source>
        <dbReference type="Proteomes" id="UP000002192"/>
    </source>
</evidence>
<dbReference type="FunFam" id="1.10.340.30:FF:000001">
    <property type="entry name" value="Endonuclease III"/>
    <property type="match status" value="1"/>
</dbReference>
<dbReference type="InterPro" id="IPR005759">
    <property type="entry name" value="Nth"/>
</dbReference>
<dbReference type="GO" id="GO:0140078">
    <property type="term" value="F:class I DNA-(apurinic or apyrimidinic site) endonuclease activity"/>
    <property type="evidence" value="ECO:0007669"/>
    <property type="project" value="UniProtKB-EC"/>
</dbReference>
<dbReference type="InterPro" id="IPR000445">
    <property type="entry name" value="HhH_motif"/>
</dbReference>
<keyword evidence="7 12" id="KW-0411">Iron-sulfur</keyword>
<dbReference type="Gene3D" id="1.10.1670.10">
    <property type="entry name" value="Helix-hairpin-Helix base-excision DNA repair enzymes (C-terminal)"/>
    <property type="match status" value="1"/>
</dbReference>
<evidence type="ECO:0000256" key="8">
    <source>
        <dbReference type="ARBA" id="ARBA00023125"/>
    </source>
</evidence>
<dbReference type="GO" id="GO:0006285">
    <property type="term" value="P:base-excision repair, AP site formation"/>
    <property type="evidence" value="ECO:0007669"/>
    <property type="project" value="TreeGrafter"/>
</dbReference>
<evidence type="ECO:0000256" key="3">
    <source>
        <dbReference type="ARBA" id="ARBA00022723"/>
    </source>
</evidence>
<sequence>MNNLKRYQILCRLKNYNYDMHDQDDLVYHSVFECLVATLLSAQARDVQVNKITKNLFKIANTPQSMLNLGVDGVKQHIKCIGLFNSKSENLIKICNLLINQYNGIVPKKRLELESLPGIGRKTANIILNVCFGLSTIAVDTHVFRFCNRSCFASGHNVIAVERKLMSVVPREFKRNCHRWLVKHGRYTCKSKNPDCNNCIINDLCEFDKKWNI</sequence>
<dbReference type="GO" id="GO:0019104">
    <property type="term" value="F:DNA N-glycosylase activity"/>
    <property type="evidence" value="ECO:0007669"/>
    <property type="project" value="UniProtKB-UniRule"/>
</dbReference>
<keyword evidence="15" id="KW-1185">Reference proteome</keyword>
<evidence type="ECO:0000256" key="10">
    <source>
        <dbReference type="ARBA" id="ARBA00023239"/>
    </source>
</evidence>
<dbReference type="GO" id="GO:0051539">
    <property type="term" value="F:4 iron, 4 sulfur cluster binding"/>
    <property type="evidence" value="ECO:0007669"/>
    <property type="project" value="UniProtKB-UniRule"/>
</dbReference>
<dbReference type="PANTHER" id="PTHR10359">
    <property type="entry name" value="A/G-SPECIFIC ADENINE GLYCOSYLASE/ENDONUCLEASE III"/>
    <property type="match status" value="1"/>
</dbReference>
<dbReference type="KEGG" id="bfl:Bfl372"/>
<evidence type="ECO:0000256" key="4">
    <source>
        <dbReference type="ARBA" id="ARBA00022763"/>
    </source>
</evidence>
<name>Q7VR51_BLOFL</name>
<organism evidence="14 15">
    <name type="scientific">Blochmanniella floridana</name>
    <dbReference type="NCBI Taxonomy" id="203907"/>
    <lineage>
        <taxon>Bacteria</taxon>
        <taxon>Pseudomonadati</taxon>
        <taxon>Pseudomonadota</taxon>
        <taxon>Gammaproteobacteria</taxon>
        <taxon>Enterobacterales</taxon>
        <taxon>Enterobacteriaceae</taxon>
        <taxon>ant endosymbionts</taxon>
        <taxon>Candidatus Blochmanniella</taxon>
    </lineage>
</organism>
<feature type="domain" description="HhH-GPD" evidence="13">
    <location>
        <begin position="40"/>
        <end position="187"/>
    </location>
</feature>
<protein>
    <recommendedName>
        <fullName evidence="12">Endonuclease III</fullName>
        <ecNumber evidence="12">4.2.99.18</ecNumber>
    </recommendedName>
    <alternativeName>
        <fullName evidence="12">DNA-(apurinic or apyrimidinic site) lyase</fullName>
    </alternativeName>
</protein>
<evidence type="ECO:0000256" key="12">
    <source>
        <dbReference type="HAMAP-Rule" id="MF_00942"/>
    </source>
</evidence>
<dbReference type="SUPFAM" id="SSF48150">
    <property type="entry name" value="DNA-glycosylase"/>
    <property type="match status" value="1"/>
</dbReference>
<keyword evidence="3 12" id="KW-0479">Metal-binding</keyword>
<keyword evidence="8 12" id="KW-0238">DNA-binding</keyword>
<keyword evidence="9 12" id="KW-0234">DNA repair</keyword>
<evidence type="ECO:0000256" key="5">
    <source>
        <dbReference type="ARBA" id="ARBA00022801"/>
    </source>
</evidence>
<comment type="cofactor">
    <cofactor evidence="12">
        <name>[4Fe-4S] cluster</name>
        <dbReference type="ChEBI" id="CHEBI:49883"/>
    </cofactor>
    <text evidence="12">Binds 1 [4Fe-4S] cluster.</text>
</comment>
<dbReference type="Proteomes" id="UP000002192">
    <property type="component" value="Chromosome"/>
</dbReference>
<dbReference type="FunFam" id="1.10.1670.10:FF:000001">
    <property type="entry name" value="Endonuclease III"/>
    <property type="match status" value="1"/>
</dbReference>
<evidence type="ECO:0000256" key="2">
    <source>
        <dbReference type="ARBA" id="ARBA00022485"/>
    </source>
</evidence>
<dbReference type="STRING" id="203907.Bfl372"/>
<comment type="catalytic activity">
    <reaction evidence="12">
        <text>2'-deoxyribonucleotide-(2'-deoxyribose 5'-phosphate)-2'-deoxyribonucleotide-DNA = a 3'-end 2'-deoxyribonucleotide-(2,3-dehydro-2,3-deoxyribose 5'-phosphate)-DNA + a 5'-end 5'-phospho-2'-deoxyribonucleoside-DNA + H(+)</text>
        <dbReference type="Rhea" id="RHEA:66592"/>
        <dbReference type="Rhea" id="RHEA-COMP:13180"/>
        <dbReference type="Rhea" id="RHEA-COMP:16897"/>
        <dbReference type="Rhea" id="RHEA-COMP:17067"/>
        <dbReference type="ChEBI" id="CHEBI:15378"/>
        <dbReference type="ChEBI" id="CHEBI:136412"/>
        <dbReference type="ChEBI" id="CHEBI:157695"/>
        <dbReference type="ChEBI" id="CHEBI:167181"/>
        <dbReference type="EC" id="4.2.99.18"/>
    </reaction>
</comment>
<keyword evidence="11 12" id="KW-0326">Glycosidase</keyword>
<dbReference type="PIRSF" id="PIRSF001435">
    <property type="entry name" value="Nth"/>
    <property type="match status" value="1"/>
</dbReference>
<dbReference type="HAMAP" id="MF_00942">
    <property type="entry name" value="Nth"/>
    <property type="match status" value="1"/>
</dbReference>
<keyword evidence="4 12" id="KW-0227">DNA damage</keyword>
<dbReference type="EC" id="4.2.99.18" evidence="12"/>
<feature type="binding site" evidence="12">
    <location>
        <position position="205"/>
    </location>
    <ligand>
        <name>[4Fe-4S] cluster</name>
        <dbReference type="ChEBI" id="CHEBI:49883"/>
    </ligand>
</feature>
<evidence type="ECO:0000256" key="1">
    <source>
        <dbReference type="ARBA" id="ARBA00008343"/>
    </source>
</evidence>
<keyword evidence="10 12" id="KW-0456">Lyase</keyword>
<evidence type="ECO:0000256" key="6">
    <source>
        <dbReference type="ARBA" id="ARBA00023004"/>
    </source>
</evidence>
<keyword evidence="5 12" id="KW-0378">Hydrolase</keyword>
<dbReference type="OrthoDB" id="9800977at2"/>
<evidence type="ECO:0000259" key="13">
    <source>
        <dbReference type="SMART" id="SM00478"/>
    </source>
</evidence>
<feature type="binding site" evidence="12">
    <location>
        <position position="196"/>
    </location>
    <ligand>
        <name>[4Fe-4S] cluster</name>
        <dbReference type="ChEBI" id="CHEBI:49883"/>
    </ligand>
</feature>
<reference evidence="14 15" key="1">
    <citation type="journal article" date="2003" name="Proc. Natl. Acad. Sci. U.S.A.">
        <title>The genome sequence of Blochmannia floridanus: comparative analysis of reduced genomes.</title>
        <authorList>
            <person name="Gil R."/>
            <person name="Silva F.J."/>
            <person name="Zientz E."/>
            <person name="Delmotte F."/>
            <person name="Gonzalez-Candelas F."/>
            <person name="Latorre A."/>
            <person name="Rausell C."/>
            <person name="Kramerbeek J."/>
            <person name="Gadau J."/>
            <person name="Hoelldobler B."/>
            <person name="van Ham R.C.H.J."/>
            <person name="Gross R."/>
            <person name="Moya A."/>
        </authorList>
    </citation>
    <scope>NUCLEOTIDE SEQUENCE [LARGE SCALE GENOMIC DNA]</scope>
</reference>
<dbReference type="EMBL" id="BX248583">
    <property type="protein sequence ID" value="CAD83438.1"/>
    <property type="molecule type" value="Genomic_DNA"/>
</dbReference>
<dbReference type="CDD" id="cd00056">
    <property type="entry name" value="ENDO3c"/>
    <property type="match status" value="1"/>
</dbReference>
<dbReference type="GO" id="GO:0003677">
    <property type="term" value="F:DNA binding"/>
    <property type="evidence" value="ECO:0007669"/>
    <property type="project" value="UniProtKB-UniRule"/>
</dbReference>
<dbReference type="InterPro" id="IPR011257">
    <property type="entry name" value="DNA_glycosylase"/>
</dbReference>
<dbReference type="GO" id="GO:0046872">
    <property type="term" value="F:metal ion binding"/>
    <property type="evidence" value="ECO:0007669"/>
    <property type="project" value="UniProtKB-KW"/>
</dbReference>
<dbReference type="Pfam" id="PF00730">
    <property type="entry name" value="HhH-GPD"/>
    <property type="match status" value="1"/>
</dbReference>
<dbReference type="AlphaFoldDB" id="Q7VR51"/>
<comment type="function">
    <text evidence="12">DNA repair enzyme that has both DNA N-glycosylase activity and AP-lyase activity. The DNA N-glycosylase activity releases various damaged pyrimidines from DNA by cleaving the N-glycosidic bond, leaving an AP (apurinic/apyrimidinic) site. The AP-lyase activity cleaves the phosphodiester bond 3' to the AP site by a beta-elimination, leaving a 3'-terminal unsaturated sugar and a product with a terminal 5'-phosphate.</text>
</comment>
<keyword evidence="6 12" id="KW-0408">Iron</keyword>